<dbReference type="SUPFAM" id="SSF51445">
    <property type="entry name" value="(Trans)glycosidases"/>
    <property type="match status" value="1"/>
</dbReference>
<sequence>MLVHLRAAGVSLVLTATDDRLPSVLHWGRDLGDGPLGDLERASVAPLAGAQVDAPVPVSVLPVQADAWLGTPAVAGHREVAGASTGWSPAFVVRSSSVDERAAGGAVHVTASDEAAGLELALEIELTPQGVVRTRATLTNAGADGYVVDALAPALPVPGHARELVDLAGRWAKERTPQRHAFTVGTHVREGRRGRTGADATLVLVAGEQGTDFRRGECWGVHVAWSGNHRTQAERTPDGTRLLAGGELLLPGEVRLAAGSSYTSPWLYGTYGDGLDELAGRFHALLRDRPQHPRTPRPVTLNVWEAVYFDHRLPRLLELAELAASVGVERYVLDDGWFRGRRDEHAGLGDWFVDDGVWPDGLTPLVERVHGLGMQFGLWFEPEMVNPDSDLAREHPDWILQVPGRLPPEARFQQVLDVSRPEVFEYLRSRVVQVVRDNGVDYVKWDHNRDLVDAGGADGSPRVHAHTLAVYALFDAIRADCPGLEIESCSSGGARVDLGILERTDRVWASDCIDAHERQEIQRWTAQLLPPELVGSHVGARKAHTTGRVLDLSFRATTALLGSFGIEWDLAQASDDERAELAAWITLYKGQRGLLHTGTTVRDEAPDAGLWLHGVVAPDRSRAVYALVQRERPATWPPGRVRLPGLDPDATYEVAPVGPFAPHNDWDRPAWWSEPVRLTGHVLATVGIQSPAIEVDHAALIETTRLP</sequence>
<evidence type="ECO:0000256" key="2">
    <source>
        <dbReference type="ARBA" id="ARBA00012755"/>
    </source>
</evidence>
<dbReference type="InterPro" id="IPR017853">
    <property type="entry name" value="GH"/>
</dbReference>
<dbReference type="PANTHER" id="PTHR43053">
    <property type="entry name" value="GLYCOSIDASE FAMILY 31"/>
    <property type="match status" value="1"/>
</dbReference>
<organism evidence="8 9">
    <name type="scientific">Cellulomonas fulva</name>
    <dbReference type="NCBI Taxonomy" id="2835530"/>
    <lineage>
        <taxon>Bacteria</taxon>
        <taxon>Bacillati</taxon>
        <taxon>Actinomycetota</taxon>
        <taxon>Actinomycetes</taxon>
        <taxon>Micrococcales</taxon>
        <taxon>Cellulomonadaceae</taxon>
        <taxon>Cellulomonas</taxon>
    </lineage>
</organism>
<dbReference type="Gene3D" id="2.60.40.1180">
    <property type="entry name" value="Golgi alpha-mannosidase II"/>
    <property type="match status" value="1"/>
</dbReference>
<dbReference type="EC" id="3.2.1.22" evidence="2 5"/>
<dbReference type="RefSeq" id="WP_214348913.1">
    <property type="nucleotide sequence ID" value="NZ_JAHBOH010000001.1"/>
</dbReference>
<dbReference type="CDD" id="cd14791">
    <property type="entry name" value="GH36"/>
    <property type="match status" value="1"/>
</dbReference>
<dbReference type="Pfam" id="PF02065">
    <property type="entry name" value="Melibiase"/>
    <property type="match status" value="1"/>
</dbReference>
<evidence type="ECO:0000259" key="7">
    <source>
        <dbReference type="Pfam" id="PF16875"/>
    </source>
</evidence>
<dbReference type="InterPro" id="IPR031705">
    <property type="entry name" value="Glyco_hydro_36_C"/>
</dbReference>
<keyword evidence="4 5" id="KW-0326">Glycosidase</keyword>
<accession>A0ABM6FGE0</accession>
<keyword evidence="3 5" id="KW-0378">Hydrolase</keyword>
<protein>
    <recommendedName>
        <fullName evidence="2 5">Alpha-galactosidase</fullName>
        <ecNumber evidence="2 5">3.2.1.22</ecNumber>
    </recommendedName>
</protein>
<evidence type="ECO:0000256" key="5">
    <source>
        <dbReference type="PIRNR" id="PIRNR005536"/>
    </source>
</evidence>
<gene>
    <name evidence="8" type="ORF">KIN34_07845</name>
</gene>
<dbReference type="InterPro" id="IPR031704">
    <property type="entry name" value="Glyco_hydro_36_N"/>
</dbReference>
<comment type="caution">
    <text evidence="8">The sequence shown here is derived from an EMBL/GenBank/DDBJ whole genome shotgun (WGS) entry which is preliminary data.</text>
</comment>
<evidence type="ECO:0000256" key="4">
    <source>
        <dbReference type="ARBA" id="ARBA00023295"/>
    </source>
</evidence>
<evidence type="ECO:0000256" key="1">
    <source>
        <dbReference type="ARBA" id="ARBA00001255"/>
    </source>
</evidence>
<reference evidence="8 9" key="1">
    <citation type="submission" date="2021-05" db="EMBL/GenBank/DDBJ databases">
        <title>Description of Cellulomonas sp. DKR-3 sp. nov.</title>
        <authorList>
            <person name="Dahal R.H."/>
            <person name="Chaudhary D.K."/>
        </authorList>
    </citation>
    <scope>NUCLEOTIDE SEQUENCE [LARGE SCALE GENOMIC DNA]</scope>
    <source>
        <strain evidence="8 9">DKR-3</strain>
    </source>
</reference>
<evidence type="ECO:0000313" key="9">
    <source>
        <dbReference type="Proteomes" id="UP000722125"/>
    </source>
</evidence>
<feature type="domain" description="Glycosyl hydrolase family 36 C-terminal" evidence="6">
    <location>
        <begin position="615"/>
        <end position="694"/>
    </location>
</feature>
<evidence type="ECO:0000259" key="6">
    <source>
        <dbReference type="Pfam" id="PF16874"/>
    </source>
</evidence>
<dbReference type="EMBL" id="JAHBOH010000001">
    <property type="protein sequence ID" value="MBT0994196.1"/>
    <property type="molecule type" value="Genomic_DNA"/>
</dbReference>
<dbReference type="Gene3D" id="2.70.98.60">
    <property type="entry name" value="alpha-galactosidase from lactobacil brevis"/>
    <property type="match status" value="1"/>
</dbReference>
<dbReference type="InterPro" id="IPR038417">
    <property type="entry name" value="Alpga-gal_N_sf"/>
</dbReference>
<dbReference type="InterPro" id="IPR050985">
    <property type="entry name" value="Alpha-glycosidase_related"/>
</dbReference>
<evidence type="ECO:0000313" key="8">
    <source>
        <dbReference type="EMBL" id="MBT0994196.1"/>
    </source>
</evidence>
<comment type="catalytic activity">
    <reaction evidence="1 5">
        <text>Hydrolysis of terminal, non-reducing alpha-D-galactose residues in alpha-D-galactosides, including galactose oligosaccharides, galactomannans and galactolipids.</text>
        <dbReference type="EC" id="3.2.1.22"/>
    </reaction>
</comment>
<comment type="similarity">
    <text evidence="5">Belongs to the glycosyl hydrolase.</text>
</comment>
<dbReference type="Pfam" id="PF16875">
    <property type="entry name" value="Glyco_hydro_36N"/>
    <property type="match status" value="1"/>
</dbReference>
<dbReference type="InterPro" id="IPR000111">
    <property type="entry name" value="Glyco_hydro_27/36_CS"/>
</dbReference>
<dbReference type="Proteomes" id="UP000722125">
    <property type="component" value="Unassembled WGS sequence"/>
</dbReference>
<keyword evidence="9" id="KW-1185">Reference proteome</keyword>
<evidence type="ECO:0000256" key="3">
    <source>
        <dbReference type="ARBA" id="ARBA00022801"/>
    </source>
</evidence>
<dbReference type="InterPro" id="IPR002252">
    <property type="entry name" value="Glyco_hydro_36"/>
</dbReference>
<proteinExistence type="inferred from homology"/>
<dbReference type="PRINTS" id="PR00743">
    <property type="entry name" value="GLHYDRLASE36"/>
</dbReference>
<dbReference type="Pfam" id="PF16874">
    <property type="entry name" value="Glyco_hydro_36C"/>
    <property type="match status" value="1"/>
</dbReference>
<dbReference type="GO" id="GO:0004557">
    <property type="term" value="F:alpha-galactosidase activity"/>
    <property type="evidence" value="ECO:0007669"/>
    <property type="project" value="UniProtKB-EC"/>
</dbReference>
<name>A0ABM6FGE0_9CELL</name>
<dbReference type="InterPro" id="IPR013785">
    <property type="entry name" value="Aldolase_TIM"/>
</dbReference>
<feature type="domain" description="Glycosyl hydrolase family 36 N-terminal" evidence="7">
    <location>
        <begin position="21"/>
        <end position="257"/>
    </location>
</feature>
<dbReference type="Gene3D" id="3.20.20.70">
    <property type="entry name" value="Aldolase class I"/>
    <property type="match status" value="1"/>
</dbReference>
<dbReference type="PANTHER" id="PTHR43053:SF3">
    <property type="entry name" value="ALPHA-GALACTOSIDASE C-RELATED"/>
    <property type="match status" value="1"/>
</dbReference>
<dbReference type="PIRSF" id="PIRSF005536">
    <property type="entry name" value="Agal"/>
    <property type="match status" value="1"/>
</dbReference>
<dbReference type="InterPro" id="IPR013780">
    <property type="entry name" value="Glyco_hydro_b"/>
</dbReference>
<dbReference type="PROSITE" id="PS00512">
    <property type="entry name" value="ALPHA_GALACTOSIDASE"/>
    <property type="match status" value="1"/>
</dbReference>